<dbReference type="GO" id="GO:0000155">
    <property type="term" value="F:phosphorelay sensor kinase activity"/>
    <property type="evidence" value="ECO:0007669"/>
    <property type="project" value="InterPro"/>
</dbReference>
<evidence type="ECO:0000313" key="7">
    <source>
        <dbReference type="Proteomes" id="UP000702544"/>
    </source>
</evidence>
<evidence type="ECO:0000256" key="4">
    <source>
        <dbReference type="SAM" id="Phobius"/>
    </source>
</evidence>
<feature type="transmembrane region" description="Helical" evidence="4">
    <location>
        <begin position="120"/>
        <end position="136"/>
    </location>
</feature>
<evidence type="ECO:0000256" key="1">
    <source>
        <dbReference type="ARBA" id="ARBA00000085"/>
    </source>
</evidence>
<feature type="transmembrane region" description="Helical" evidence="4">
    <location>
        <begin position="93"/>
        <end position="114"/>
    </location>
</feature>
<dbReference type="InterPro" id="IPR003594">
    <property type="entry name" value="HATPase_dom"/>
</dbReference>
<dbReference type="PANTHER" id="PTHR43065:SF42">
    <property type="entry name" value="TWO-COMPONENT SENSOR PPRA"/>
    <property type="match status" value="1"/>
</dbReference>
<dbReference type="InterPro" id="IPR005467">
    <property type="entry name" value="His_kinase_dom"/>
</dbReference>
<comment type="catalytic activity">
    <reaction evidence="1">
        <text>ATP + protein L-histidine = ADP + protein N-phospho-L-histidine.</text>
        <dbReference type="EC" id="2.7.13.3"/>
    </reaction>
</comment>
<dbReference type="PRINTS" id="PR00344">
    <property type="entry name" value="BCTRLSENSOR"/>
</dbReference>
<dbReference type="EC" id="2.7.13.3" evidence="2"/>
<keyword evidence="4" id="KW-0472">Membrane</keyword>
<feature type="domain" description="Histidine kinase" evidence="5">
    <location>
        <begin position="251"/>
        <end position="459"/>
    </location>
</feature>
<dbReference type="SUPFAM" id="SSF47384">
    <property type="entry name" value="Homodimeric domain of signal transducing histidine kinase"/>
    <property type="match status" value="1"/>
</dbReference>
<dbReference type="AlphaFoldDB" id="A0AAE5CAB6"/>
<name>A0AAE5CAB6_9BACT</name>
<dbReference type="PANTHER" id="PTHR43065">
    <property type="entry name" value="SENSOR HISTIDINE KINASE"/>
    <property type="match status" value="1"/>
</dbReference>
<keyword evidence="6" id="KW-0418">Kinase</keyword>
<evidence type="ECO:0000256" key="2">
    <source>
        <dbReference type="ARBA" id="ARBA00012438"/>
    </source>
</evidence>
<dbReference type="Gene3D" id="3.30.565.10">
    <property type="entry name" value="Histidine kinase-like ATPase, C-terminal domain"/>
    <property type="match status" value="1"/>
</dbReference>
<dbReference type="PROSITE" id="PS50109">
    <property type="entry name" value="HIS_KIN"/>
    <property type="match status" value="1"/>
</dbReference>
<accession>A0AAE5CAB6</accession>
<dbReference type="InterPro" id="IPR036890">
    <property type="entry name" value="HATPase_C_sf"/>
</dbReference>
<sequence length="459" mass="49405">MNTTIHHDSEWSLASRDPAFGAGSMLEGAARIFDAAVRHYRWLLFTLPFYALAAAGTAAWPLAFSLAAAAFAYNTTLAIAERHWPDWVSSRTLYLRCIEIGLVCIGLSLTYLWSEGLENQFYYDAFYGVFVVLASLGTGRRGVFISAALATLAVAVGQAMLAPDLPLILTSAGAAYWFGVSIYSGTFGLFFLAIGLLTRLAAEGQGRRAEEARASLEVGAAALRQTSDRQRIVSITAHRERLATLGEITARVIHGLGGPLTGITTLVDDLIESGVSGDPETLELVRTEAERAALMVRELLVFARRESEDTLVSVNELAERAIALWTLADRCQNVDLVRELCPQPTFIVGAQSQLEQAILNLLDNAQHAVSGRPDGRIVVRTSHEGGAVVLEVEDNGPGIPREAQERVFEPFFTTKAPGVGTGLGLAIVESVVRECGGTVAVRSRPGRGATFSLRLTESD</sequence>
<evidence type="ECO:0000256" key="3">
    <source>
        <dbReference type="ARBA" id="ARBA00022553"/>
    </source>
</evidence>
<reference evidence="6 7" key="1">
    <citation type="submission" date="2020-01" db="EMBL/GenBank/DDBJ databases">
        <title>Genomes assembled from Gulf of Kutch pelagic sediment metagenomes.</title>
        <authorList>
            <person name="Chandrashekar M."/>
            <person name="Mahajan M.S."/>
            <person name="Dave K.J."/>
            <person name="Vatsa P."/>
            <person name="Nathani N.M."/>
        </authorList>
    </citation>
    <scope>NUCLEOTIDE SEQUENCE [LARGE SCALE GENOMIC DNA]</scope>
    <source>
        <strain evidence="6">KS3-K002</strain>
    </source>
</reference>
<dbReference type="Pfam" id="PF02518">
    <property type="entry name" value="HATPase_c"/>
    <property type="match status" value="1"/>
</dbReference>
<organism evidence="6 7">
    <name type="scientific">Candidatus Kutchimonas denitrificans</name>
    <dbReference type="NCBI Taxonomy" id="3056748"/>
    <lineage>
        <taxon>Bacteria</taxon>
        <taxon>Pseudomonadati</taxon>
        <taxon>Gemmatimonadota</taxon>
        <taxon>Gemmatimonadia</taxon>
        <taxon>Candidatus Palauibacterales</taxon>
        <taxon>Candidatus Palauibacteraceae</taxon>
        <taxon>Candidatus Kutchimonas</taxon>
    </lineage>
</organism>
<proteinExistence type="predicted"/>
<comment type="caution">
    <text evidence="6">The sequence shown here is derived from an EMBL/GenBank/DDBJ whole genome shotgun (WGS) entry which is preliminary data.</text>
</comment>
<dbReference type="Proteomes" id="UP000702544">
    <property type="component" value="Unassembled WGS sequence"/>
</dbReference>
<feature type="transmembrane region" description="Helical" evidence="4">
    <location>
        <begin position="174"/>
        <end position="198"/>
    </location>
</feature>
<keyword evidence="4" id="KW-0812">Transmembrane</keyword>
<dbReference type="SMART" id="SM00387">
    <property type="entry name" value="HATPase_c"/>
    <property type="match status" value="1"/>
</dbReference>
<dbReference type="SMART" id="SM00388">
    <property type="entry name" value="HisKA"/>
    <property type="match status" value="1"/>
</dbReference>
<keyword evidence="6" id="KW-0808">Transferase</keyword>
<dbReference type="CDD" id="cd00082">
    <property type="entry name" value="HisKA"/>
    <property type="match status" value="1"/>
</dbReference>
<gene>
    <name evidence="6" type="ORF">GWO12_14600</name>
</gene>
<dbReference type="SUPFAM" id="SSF55874">
    <property type="entry name" value="ATPase domain of HSP90 chaperone/DNA topoisomerase II/histidine kinase"/>
    <property type="match status" value="1"/>
</dbReference>
<dbReference type="InterPro" id="IPR003661">
    <property type="entry name" value="HisK_dim/P_dom"/>
</dbReference>
<evidence type="ECO:0000313" key="6">
    <source>
        <dbReference type="EMBL" id="NIR76321.1"/>
    </source>
</evidence>
<dbReference type="Gene3D" id="1.10.287.130">
    <property type="match status" value="1"/>
</dbReference>
<keyword evidence="4" id="KW-1133">Transmembrane helix</keyword>
<dbReference type="EMBL" id="JAACAK010000120">
    <property type="protein sequence ID" value="NIR76321.1"/>
    <property type="molecule type" value="Genomic_DNA"/>
</dbReference>
<feature type="transmembrane region" description="Helical" evidence="4">
    <location>
        <begin position="49"/>
        <end position="73"/>
    </location>
</feature>
<evidence type="ECO:0000259" key="5">
    <source>
        <dbReference type="PROSITE" id="PS50109"/>
    </source>
</evidence>
<dbReference type="InterPro" id="IPR036097">
    <property type="entry name" value="HisK_dim/P_sf"/>
</dbReference>
<dbReference type="InterPro" id="IPR004358">
    <property type="entry name" value="Sig_transdc_His_kin-like_C"/>
</dbReference>
<keyword evidence="3" id="KW-0597">Phosphoprotein</keyword>
<protein>
    <recommendedName>
        <fullName evidence="2">histidine kinase</fullName>
        <ecNumber evidence="2">2.7.13.3</ecNumber>
    </recommendedName>
</protein>
<feature type="transmembrane region" description="Helical" evidence="4">
    <location>
        <begin position="143"/>
        <end position="162"/>
    </location>
</feature>